<sequence>MTIGGKHDVQRSPHEQLAVVFAAVSAALLAMFLWEYHDWLLVPMWVVVTAAVGVPIVGALFGWDQGRRYRRGYQRFGATVGFCGACVVVLVVGGVTMVTAAFMYF</sequence>
<reference evidence="2" key="1">
    <citation type="submission" date="2021-01" db="EMBL/GenBank/DDBJ databases">
        <title>Whole genome shotgun sequence of Acrocarpospora phusangensis NBRC 108782.</title>
        <authorList>
            <person name="Komaki H."/>
            <person name="Tamura T."/>
        </authorList>
    </citation>
    <scope>NUCLEOTIDE SEQUENCE</scope>
    <source>
        <strain evidence="2">NBRC 108782</strain>
    </source>
</reference>
<dbReference type="AlphaFoldDB" id="A0A919QN03"/>
<feature type="transmembrane region" description="Helical" evidence="1">
    <location>
        <begin position="40"/>
        <end position="63"/>
    </location>
</feature>
<keyword evidence="1" id="KW-1133">Transmembrane helix</keyword>
<dbReference type="RefSeq" id="WP_204045855.1">
    <property type="nucleotide sequence ID" value="NZ_BOOA01000115.1"/>
</dbReference>
<feature type="transmembrane region" description="Helical" evidence="1">
    <location>
        <begin position="16"/>
        <end position="34"/>
    </location>
</feature>
<accession>A0A919QN03</accession>
<dbReference type="EMBL" id="BOOA01000115">
    <property type="protein sequence ID" value="GIH29245.1"/>
    <property type="molecule type" value="Genomic_DNA"/>
</dbReference>
<evidence type="ECO:0000313" key="2">
    <source>
        <dbReference type="EMBL" id="GIH29245.1"/>
    </source>
</evidence>
<gene>
    <name evidence="2" type="ORF">Aph01nite_75550</name>
</gene>
<name>A0A919QN03_9ACTN</name>
<feature type="transmembrane region" description="Helical" evidence="1">
    <location>
        <begin position="75"/>
        <end position="104"/>
    </location>
</feature>
<dbReference type="Proteomes" id="UP000640052">
    <property type="component" value="Unassembled WGS sequence"/>
</dbReference>
<proteinExistence type="predicted"/>
<evidence type="ECO:0000256" key="1">
    <source>
        <dbReference type="SAM" id="Phobius"/>
    </source>
</evidence>
<evidence type="ECO:0000313" key="3">
    <source>
        <dbReference type="Proteomes" id="UP000640052"/>
    </source>
</evidence>
<organism evidence="2 3">
    <name type="scientific">Acrocarpospora phusangensis</name>
    <dbReference type="NCBI Taxonomy" id="1070424"/>
    <lineage>
        <taxon>Bacteria</taxon>
        <taxon>Bacillati</taxon>
        <taxon>Actinomycetota</taxon>
        <taxon>Actinomycetes</taxon>
        <taxon>Streptosporangiales</taxon>
        <taxon>Streptosporangiaceae</taxon>
        <taxon>Acrocarpospora</taxon>
    </lineage>
</organism>
<keyword evidence="1" id="KW-0472">Membrane</keyword>
<comment type="caution">
    <text evidence="2">The sequence shown here is derived from an EMBL/GenBank/DDBJ whole genome shotgun (WGS) entry which is preliminary data.</text>
</comment>
<protein>
    <submittedName>
        <fullName evidence="2">Uncharacterized protein</fullName>
    </submittedName>
</protein>
<keyword evidence="3" id="KW-1185">Reference proteome</keyword>
<keyword evidence="1" id="KW-0812">Transmembrane</keyword>